<accession>A0A561UCD9</accession>
<dbReference type="AlphaFoldDB" id="A0A561UCD9"/>
<dbReference type="SUPFAM" id="SSF51445">
    <property type="entry name" value="(Trans)glycosidases"/>
    <property type="match status" value="1"/>
</dbReference>
<dbReference type="Proteomes" id="UP000317940">
    <property type="component" value="Unassembled WGS sequence"/>
</dbReference>
<dbReference type="OrthoDB" id="144697at2"/>
<dbReference type="InterPro" id="IPR017853">
    <property type="entry name" value="GH"/>
</dbReference>
<feature type="region of interest" description="Disordered" evidence="1">
    <location>
        <begin position="24"/>
        <end position="49"/>
    </location>
</feature>
<evidence type="ECO:0008006" key="4">
    <source>
        <dbReference type="Google" id="ProtNLM"/>
    </source>
</evidence>
<evidence type="ECO:0000313" key="3">
    <source>
        <dbReference type="Proteomes" id="UP000317940"/>
    </source>
</evidence>
<proteinExistence type="predicted"/>
<sequence>MARARRRLDTGEALAAALLLPVRGPRTRTTPAGRPTAPPDPGARWRRLPVEPRGSSQIGVCFRGERAESLGLEPRAALLRLLRYPFDLVQLTACWHRMEPEPLSFTGADLDWQLDAAARAGKRVVLSVGGVTSGGGTAGGAPAHVLTRALPQGRLLRAERRRRLLDASMAFSARVVRQYRAHPAVAAWQVEWAPPDPLGLEARWRSAADFARQEAEAVRRADPDRPVLLAGPARQTRRPWRRPGPPAADQRATALVGIGPGHPSPAAPWSGAWRPAERPAERLLRAYNQTLRRHAPATPRGYLFRDAESWVLRARAGDPECLEAFAWVLANP</sequence>
<organism evidence="2 3">
    <name type="scientific">Kitasatospora viridis</name>
    <dbReference type="NCBI Taxonomy" id="281105"/>
    <lineage>
        <taxon>Bacteria</taxon>
        <taxon>Bacillati</taxon>
        <taxon>Actinomycetota</taxon>
        <taxon>Actinomycetes</taxon>
        <taxon>Kitasatosporales</taxon>
        <taxon>Streptomycetaceae</taxon>
        <taxon>Kitasatospora</taxon>
    </lineage>
</organism>
<reference evidence="2 3" key="1">
    <citation type="submission" date="2019-06" db="EMBL/GenBank/DDBJ databases">
        <title>Sequencing the genomes of 1000 actinobacteria strains.</title>
        <authorList>
            <person name="Klenk H.-P."/>
        </authorList>
    </citation>
    <scope>NUCLEOTIDE SEQUENCE [LARGE SCALE GENOMIC DNA]</scope>
    <source>
        <strain evidence="2 3">DSM 44826</strain>
    </source>
</reference>
<gene>
    <name evidence="2" type="ORF">FHX73_11807</name>
</gene>
<keyword evidence="3" id="KW-1185">Reference proteome</keyword>
<feature type="compositionally biased region" description="Low complexity" evidence="1">
    <location>
        <begin position="24"/>
        <end position="35"/>
    </location>
</feature>
<dbReference type="RefSeq" id="WP_145903309.1">
    <property type="nucleotide sequence ID" value="NZ_BAAAMZ010000043.1"/>
</dbReference>
<protein>
    <recommendedName>
        <fullName evidence="4">Glycoside hydrolase family 42 N-terminal domain-containing protein</fullName>
    </recommendedName>
</protein>
<dbReference type="EMBL" id="VIWT01000001">
    <property type="protein sequence ID" value="TWF97032.1"/>
    <property type="molecule type" value="Genomic_DNA"/>
</dbReference>
<evidence type="ECO:0000256" key="1">
    <source>
        <dbReference type="SAM" id="MobiDB-lite"/>
    </source>
</evidence>
<comment type="caution">
    <text evidence="2">The sequence shown here is derived from an EMBL/GenBank/DDBJ whole genome shotgun (WGS) entry which is preliminary data.</text>
</comment>
<name>A0A561UCD9_9ACTN</name>
<evidence type="ECO:0000313" key="2">
    <source>
        <dbReference type="EMBL" id="TWF97032.1"/>
    </source>
</evidence>
<dbReference type="Gene3D" id="3.20.20.80">
    <property type="entry name" value="Glycosidases"/>
    <property type="match status" value="1"/>
</dbReference>